<dbReference type="Gene3D" id="3.30.1380.10">
    <property type="match status" value="1"/>
</dbReference>
<proteinExistence type="predicted"/>
<keyword evidence="3" id="KW-1185">Reference proteome</keyword>
<sequence length="233" mass="26900">MSKRIIVLAIVSFSIIGSVFIVTKKNNIKAENNTFNMSNSIYKNDDSISENKEYIEGIQPLYVDDIVVVNKKYGLPQNYRATEELEKDAIDAANRMMKAAQEDGIVIKIRSGYRSYSIQSTLYNNYVRRDGKEAADKYSAVPGYSEHQTGLAFDFTTSDTSKSVGEWFTDTIQAKWLYENAYKYGFIIRYPEGKEEITGYQYESWHYRYVGEEHSRNFAMNNLTLEEYLGLDK</sequence>
<evidence type="ECO:0000259" key="1">
    <source>
        <dbReference type="Pfam" id="PF02557"/>
    </source>
</evidence>
<dbReference type="Proteomes" id="UP000609849">
    <property type="component" value="Unassembled WGS sequence"/>
</dbReference>
<dbReference type="Pfam" id="PF02557">
    <property type="entry name" value="VanY"/>
    <property type="match status" value="1"/>
</dbReference>
<gene>
    <name evidence="2" type="ORF">H8923_05780</name>
</gene>
<dbReference type="InterPro" id="IPR009045">
    <property type="entry name" value="Zn_M74/Hedgehog-like"/>
</dbReference>
<dbReference type="RefSeq" id="WP_153972097.1">
    <property type="nucleotide sequence ID" value="NZ_JACRWE010000002.1"/>
</dbReference>
<organism evidence="2 3">
    <name type="scientific">Romboutsia faecis</name>
    <dbReference type="NCBI Taxonomy" id="2764597"/>
    <lineage>
        <taxon>Bacteria</taxon>
        <taxon>Bacillati</taxon>
        <taxon>Bacillota</taxon>
        <taxon>Clostridia</taxon>
        <taxon>Peptostreptococcales</taxon>
        <taxon>Peptostreptococcaceae</taxon>
        <taxon>Romboutsia</taxon>
    </lineage>
</organism>
<dbReference type="SUPFAM" id="SSF55166">
    <property type="entry name" value="Hedgehog/DD-peptidase"/>
    <property type="match status" value="1"/>
</dbReference>
<dbReference type="InterPro" id="IPR052179">
    <property type="entry name" value="DD-CPase-like"/>
</dbReference>
<evidence type="ECO:0000313" key="3">
    <source>
        <dbReference type="Proteomes" id="UP000609849"/>
    </source>
</evidence>
<dbReference type="InterPro" id="IPR003709">
    <property type="entry name" value="VanY-like_core_dom"/>
</dbReference>
<feature type="domain" description="D-alanyl-D-alanine carboxypeptidase-like core" evidence="1">
    <location>
        <begin position="83"/>
        <end position="211"/>
    </location>
</feature>
<evidence type="ECO:0000313" key="2">
    <source>
        <dbReference type="EMBL" id="MBC5996265.1"/>
    </source>
</evidence>
<accession>A0ABR7JMW4</accession>
<dbReference type="PANTHER" id="PTHR34385">
    <property type="entry name" value="D-ALANYL-D-ALANINE CARBOXYPEPTIDASE"/>
    <property type="match status" value="1"/>
</dbReference>
<dbReference type="CDD" id="cd14852">
    <property type="entry name" value="LD-carboxypeptidase"/>
    <property type="match status" value="1"/>
</dbReference>
<name>A0ABR7JMW4_9FIRM</name>
<protein>
    <submittedName>
        <fullName evidence="2">M15 family metallopeptidase</fullName>
    </submittedName>
</protein>
<dbReference type="InterPro" id="IPR058193">
    <property type="entry name" value="VanY/YodJ_core_dom"/>
</dbReference>
<reference evidence="2 3" key="1">
    <citation type="submission" date="2020-08" db="EMBL/GenBank/DDBJ databases">
        <authorList>
            <person name="Liu C."/>
            <person name="Sun Q."/>
        </authorList>
    </citation>
    <scope>NUCLEOTIDE SEQUENCE [LARGE SCALE GENOMIC DNA]</scope>
    <source>
        <strain evidence="2 3">NSJ-18</strain>
    </source>
</reference>
<dbReference type="EMBL" id="JACRWE010000002">
    <property type="protein sequence ID" value="MBC5996265.1"/>
    <property type="molecule type" value="Genomic_DNA"/>
</dbReference>
<dbReference type="PANTHER" id="PTHR34385:SF1">
    <property type="entry name" value="PEPTIDOGLYCAN L-ALANYL-D-GLUTAMATE ENDOPEPTIDASE CWLK"/>
    <property type="match status" value="1"/>
</dbReference>
<comment type="caution">
    <text evidence="2">The sequence shown here is derived from an EMBL/GenBank/DDBJ whole genome shotgun (WGS) entry which is preliminary data.</text>
</comment>